<dbReference type="EMBL" id="CP001359">
    <property type="protein sequence ID" value="ACL64236.1"/>
    <property type="molecule type" value="Genomic_DNA"/>
</dbReference>
<evidence type="ECO:0000256" key="4">
    <source>
        <dbReference type="ARBA" id="ARBA00022679"/>
    </source>
</evidence>
<feature type="transmembrane region" description="Helical" evidence="10">
    <location>
        <begin position="96"/>
        <end position="114"/>
    </location>
</feature>
<dbReference type="InterPro" id="IPR036890">
    <property type="entry name" value="HATPase_C_sf"/>
</dbReference>
<evidence type="ECO:0000256" key="3">
    <source>
        <dbReference type="ARBA" id="ARBA00022553"/>
    </source>
</evidence>
<keyword evidence="10" id="KW-0812">Transmembrane</keyword>
<evidence type="ECO:0000313" key="13">
    <source>
        <dbReference type="Proteomes" id="UP000007089"/>
    </source>
</evidence>
<dbReference type="Pfam" id="PF00512">
    <property type="entry name" value="HisKA"/>
    <property type="match status" value="1"/>
</dbReference>
<dbReference type="GO" id="GO:0000155">
    <property type="term" value="F:phosphorelay sensor kinase activity"/>
    <property type="evidence" value="ECO:0007669"/>
    <property type="project" value="InterPro"/>
</dbReference>
<dbReference type="PANTHER" id="PTHR43065:SF10">
    <property type="entry name" value="PEROXIDE STRESS-ACTIVATED HISTIDINE KINASE MAK3"/>
    <property type="match status" value="1"/>
</dbReference>
<dbReference type="PROSITE" id="PS50109">
    <property type="entry name" value="HIS_KIN"/>
    <property type="match status" value="1"/>
</dbReference>
<feature type="region of interest" description="Disordered" evidence="9">
    <location>
        <begin position="1"/>
        <end position="21"/>
    </location>
</feature>
<dbReference type="SMART" id="SM00388">
    <property type="entry name" value="HisKA"/>
    <property type="match status" value="1"/>
</dbReference>
<dbReference type="PRINTS" id="PR00344">
    <property type="entry name" value="BCTRLSENSOR"/>
</dbReference>
<proteinExistence type="predicted"/>
<organism evidence="12 13">
    <name type="scientific">Anaeromyxobacter dehalogenans (strain ATCC BAA-258 / DSM 21875 / 2CP-1)</name>
    <dbReference type="NCBI Taxonomy" id="455488"/>
    <lineage>
        <taxon>Bacteria</taxon>
        <taxon>Pseudomonadati</taxon>
        <taxon>Myxococcota</taxon>
        <taxon>Myxococcia</taxon>
        <taxon>Myxococcales</taxon>
        <taxon>Cystobacterineae</taxon>
        <taxon>Anaeromyxobacteraceae</taxon>
        <taxon>Anaeromyxobacter</taxon>
    </lineage>
</organism>
<evidence type="ECO:0000259" key="11">
    <source>
        <dbReference type="PROSITE" id="PS50109"/>
    </source>
</evidence>
<evidence type="ECO:0000256" key="7">
    <source>
        <dbReference type="ARBA" id="ARBA00022840"/>
    </source>
</evidence>
<dbReference type="PANTHER" id="PTHR43065">
    <property type="entry name" value="SENSOR HISTIDINE KINASE"/>
    <property type="match status" value="1"/>
</dbReference>
<keyword evidence="4" id="KW-0808">Transferase</keyword>
<accession>B8JEB0</accession>
<keyword evidence="7" id="KW-0067">ATP-binding</keyword>
<dbReference type="InterPro" id="IPR004358">
    <property type="entry name" value="Sig_transdc_His_kin-like_C"/>
</dbReference>
<evidence type="ECO:0000256" key="2">
    <source>
        <dbReference type="ARBA" id="ARBA00012438"/>
    </source>
</evidence>
<dbReference type="Proteomes" id="UP000007089">
    <property type="component" value="Chromosome"/>
</dbReference>
<gene>
    <name evidence="12" type="ordered locus">A2cp1_0884</name>
</gene>
<feature type="transmembrane region" description="Helical" evidence="10">
    <location>
        <begin position="183"/>
        <end position="204"/>
    </location>
</feature>
<dbReference type="InterPro" id="IPR003661">
    <property type="entry name" value="HisK_dim/P_dom"/>
</dbReference>
<dbReference type="SUPFAM" id="SSF55874">
    <property type="entry name" value="ATPase domain of HSP90 chaperone/DNA topoisomerase II/histidine kinase"/>
    <property type="match status" value="1"/>
</dbReference>
<dbReference type="KEGG" id="acp:A2cp1_0884"/>
<evidence type="ECO:0000256" key="9">
    <source>
        <dbReference type="SAM" id="MobiDB-lite"/>
    </source>
</evidence>
<dbReference type="SMART" id="SM00387">
    <property type="entry name" value="HATPase_c"/>
    <property type="match status" value="1"/>
</dbReference>
<evidence type="ECO:0000256" key="1">
    <source>
        <dbReference type="ARBA" id="ARBA00000085"/>
    </source>
</evidence>
<dbReference type="Pfam" id="PF02518">
    <property type="entry name" value="HATPase_c"/>
    <property type="match status" value="1"/>
</dbReference>
<evidence type="ECO:0000256" key="5">
    <source>
        <dbReference type="ARBA" id="ARBA00022741"/>
    </source>
</evidence>
<dbReference type="AlphaFoldDB" id="B8JEB0"/>
<feature type="domain" description="Histidine kinase" evidence="11">
    <location>
        <begin position="239"/>
        <end position="445"/>
    </location>
</feature>
<evidence type="ECO:0000256" key="10">
    <source>
        <dbReference type="SAM" id="Phobius"/>
    </source>
</evidence>
<dbReference type="InterPro" id="IPR003594">
    <property type="entry name" value="HATPase_dom"/>
</dbReference>
<dbReference type="CDD" id="cd00075">
    <property type="entry name" value="HATPase"/>
    <property type="match status" value="1"/>
</dbReference>
<evidence type="ECO:0000313" key="12">
    <source>
        <dbReference type="EMBL" id="ACL64236.1"/>
    </source>
</evidence>
<dbReference type="HOGENOM" id="CLU_623548_0_0_7"/>
<keyword evidence="5" id="KW-0547">Nucleotide-binding</keyword>
<dbReference type="SUPFAM" id="SSF47384">
    <property type="entry name" value="Homodimeric domain of signal transducing histidine kinase"/>
    <property type="match status" value="1"/>
</dbReference>
<keyword evidence="13" id="KW-1185">Reference proteome</keyword>
<keyword evidence="10" id="KW-0472">Membrane</keyword>
<dbReference type="Gene3D" id="3.30.565.10">
    <property type="entry name" value="Histidine kinase-like ATPase, C-terminal domain"/>
    <property type="match status" value="1"/>
</dbReference>
<dbReference type="GO" id="GO:0005524">
    <property type="term" value="F:ATP binding"/>
    <property type="evidence" value="ECO:0007669"/>
    <property type="project" value="UniProtKB-KW"/>
</dbReference>
<dbReference type="InterPro" id="IPR036097">
    <property type="entry name" value="HisK_dim/P_sf"/>
</dbReference>
<dbReference type="EC" id="2.7.13.3" evidence="2"/>
<feature type="transmembrane region" description="Helical" evidence="10">
    <location>
        <begin position="62"/>
        <end position="84"/>
    </location>
</feature>
<dbReference type="InterPro" id="IPR005467">
    <property type="entry name" value="His_kinase_dom"/>
</dbReference>
<keyword evidence="6 12" id="KW-0418">Kinase</keyword>
<reference evidence="12" key="1">
    <citation type="submission" date="2009-01" db="EMBL/GenBank/DDBJ databases">
        <title>Complete sequence of Anaeromyxobacter dehalogenans 2CP-1.</title>
        <authorList>
            <consortium name="US DOE Joint Genome Institute"/>
            <person name="Lucas S."/>
            <person name="Copeland A."/>
            <person name="Lapidus A."/>
            <person name="Glavina del Rio T."/>
            <person name="Dalin E."/>
            <person name="Tice H."/>
            <person name="Bruce D."/>
            <person name="Goodwin L."/>
            <person name="Pitluck S."/>
            <person name="Saunders E."/>
            <person name="Brettin T."/>
            <person name="Detter J.C."/>
            <person name="Han C."/>
            <person name="Larimer F."/>
            <person name="Land M."/>
            <person name="Hauser L."/>
            <person name="Kyrpides N."/>
            <person name="Ovchinnikova G."/>
            <person name="Beliaev A.S."/>
            <person name="Richardson P."/>
        </authorList>
    </citation>
    <scope>NUCLEOTIDE SEQUENCE</scope>
    <source>
        <strain evidence="12">2CP-1</strain>
    </source>
</reference>
<dbReference type="Gene3D" id="1.10.287.130">
    <property type="match status" value="1"/>
</dbReference>
<protein>
    <recommendedName>
        <fullName evidence="2">histidine kinase</fullName>
        <ecNumber evidence="2">2.7.13.3</ecNumber>
    </recommendedName>
</protein>
<feature type="transmembrane region" description="Helical" evidence="10">
    <location>
        <begin position="32"/>
        <end position="56"/>
    </location>
</feature>
<keyword evidence="10" id="KW-1133">Transmembrane helix</keyword>
<evidence type="ECO:0000256" key="8">
    <source>
        <dbReference type="ARBA" id="ARBA00023012"/>
    </source>
</evidence>
<evidence type="ECO:0000256" key="6">
    <source>
        <dbReference type="ARBA" id="ARBA00022777"/>
    </source>
</evidence>
<comment type="catalytic activity">
    <reaction evidence="1">
        <text>ATP + protein L-histidine = ADP + protein N-phospho-L-histidine.</text>
        <dbReference type="EC" id="2.7.13.3"/>
    </reaction>
</comment>
<name>B8JEB0_ANAD2</name>
<dbReference type="CDD" id="cd00082">
    <property type="entry name" value="HisKA"/>
    <property type="match status" value="1"/>
</dbReference>
<sequence length="454" mass="47373">MVVAASRPAPRRIEQMPPPGHDQIQREELSRLFGQLVGARLLLVPLLVGTGAWIAWEEPAGWRRALLGGLLVPVSAFFIVEYARFRRRGGLAPGQVRLNLSVAVIAQMLLTAATGGLQSPFVYVSVLLAVIVNVFVRPPVSSWLTAFQVVAVWALAGVGAAGAAPLEIELLGGAARRAVPVGLWLHAALLTVVLVAIAFAGRAGRKVFEAIIRRALAAQQDSLRAYAERAEELTALSGEIAHELKNPLASVKGLAGLLAQGVGPGKPTERLAVLRQEVDRMQTILDGFLNFSRPLVPLVLDDCDVAALAREVAALHEGLARERGVALEARGAGVRARCDPRKVKQILVNLVQNALDASPADAAVELVATPVRGGGARILVQDRGPGLDPAVRDAAFSPGFTTKASGSGLGLTIARSLARQHGGDLVLSPRTGGGMVAELTLPATPAGAGTGALA</sequence>
<keyword evidence="3" id="KW-0597">Phosphoprotein</keyword>
<feature type="transmembrane region" description="Helical" evidence="10">
    <location>
        <begin position="143"/>
        <end position="163"/>
    </location>
</feature>
<keyword evidence="8" id="KW-0902">Two-component regulatory system</keyword>